<dbReference type="Pfam" id="PF13596">
    <property type="entry name" value="PAS_10"/>
    <property type="match status" value="1"/>
</dbReference>
<name>S3BYN7_9BURK</name>
<feature type="domain" description="Hemerythrin-like" evidence="2">
    <location>
        <begin position="134"/>
        <end position="252"/>
    </location>
</feature>
<dbReference type="InterPro" id="IPR035965">
    <property type="entry name" value="PAS-like_dom_sf"/>
</dbReference>
<dbReference type="Gene3D" id="1.20.120.520">
    <property type="entry name" value="nmb1532 protein domain like"/>
    <property type="match status" value="1"/>
</dbReference>
<dbReference type="EMBL" id="ATCF01000017">
    <property type="protein sequence ID" value="EPD99167.1"/>
    <property type="molecule type" value="Genomic_DNA"/>
</dbReference>
<protein>
    <recommendedName>
        <fullName evidence="2">Hemerythrin-like domain-containing protein</fullName>
    </recommendedName>
</protein>
<evidence type="ECO:0000256" key="1">
    <source>
        <dbReference type="SAM" id="MobiDB-lite"/>
    </source>
</evidence>
<dbReference type="InterPro" id="IPR012312">
    <property type="entry name" value="Hemerythrin-like"/>
</dbReference>
<evidence type="ECO:0000259" key="2">
    <source>
        <dbReference type="Pfam" id="PF01814"/>
    </source>
</evidence>
<dbReference type="Pfam" id="PF01814">
    <property type="entry name" value="Hemerythrin"/>
    <property type="match status" value="1"/>
</dbReference>
<keyword evidence="4" id="KW-1185">Reference proteome</keyword>
<organism evidence="3 4">
    <name type="scientific">Sutterella wadsworthensis HGA0223</name>
    <dbReference type="NCBI Taxonomy" id="1203554"/>
    <lineage>
        <taxon>Bacteria</taxon>
        <taxon>Pseudomonadati</taxon>
        <taxon>Pseudomonadota</taxon>
        <taxon>Betaproteobacteria</taxon>
        <taxon>Burkholderiales</taxon>
        <taxon>Sutterellaceae</taxon>
        <taxon>Sutterella</taxon>
    </lineage>
</organism>
<evidence type="ECO:0000313" key="3">
    <source>
        <dbReference type="EMBL" id="EPD99167.1"/>
    </source>
</evidence>
<sequence>MYSWNNISSVNRIETQFRSVANGLASRRADEDKMTTYSNKKMRENLGKSIDEKKLQTMMELKRAYNAGEITLEEGRKRAKAELGTLEPYEFAVAEQGQQSLDPDECRKEDIQAMIDLFSDVLSTKRPELPADHPLSHYYQENDTLRGILKEIEDLVQYPLIKNQWLELYDRLEKYKIHFSRKQNQLYSALERHGFDRPTDTMWLLDDFIRDEINKARSLLDADKDDEFIAMQQTIVDDLRDLMAKEETILYPTSLALIPAAEFEQMKAGDREIGYAWGQTAQQAEPVKAAPEAKAADGDLAADLAALLAKYGHKTASPQQTFDVSTGNLTLDQINLIYRHLPVDITYVDENEIVRFYSDTKHRVFPRSKNVIGRQVQNCHPRTSVFVVMEIIEKFRSGEQSKAEFWINKPGQFIYIIYVAVRDAEGKFRGVLEMMQDCTKIREMQGSRTLLNWENSVERLHQIQEPEAPARQNPAAENAAAAPSEGAKTVPEITAETYLKDLIKDFPALKERMARISPKFKLLQTPLARVMLPHVKIADISARSGMEVSTLIAAIKEQIEGIIAGKP</sequence>
<reference evidence="3 4" key="1">
    <citation type="submission" date="2013-04" db="EMBL/GenBank/DDBJ databases">
        <title>The Genome Sequence of Sutterella wadsworthensis HGA0223.</title>
        <authorList>
            <consortium name="The Broad Institute Genomics Platform"/>
            <person name="Earl A."/>
            <person name="Ward D."/>
            <person name="Feldgarden M."/>
            <person name="Gevers D."/>
            <person name="Schmidt T.M."/>
            <person name="Dover J."/>
            <person name="Dai D."/>
            <person name="Walker B."/>
            <person name="Young S."/>
            <person name="Zeng Q."/>
            <person name="Gargeya S."/>
            <person name="Fitzgerald M."/>
            <person name="Haas B."/>
            <person name="Abouelleil A."/>
            <person name="Allen A.W."/>
            <person name="Alvarado L."/>
            <person name="Arachchi H.M."/>
            <person name="Berlin A.M."/>
            <person name="Chapman S.B."/>
            <person name="Gainer-Dewar J."/>
            <person name="Goldberg J."/>
            <person name="Griggs A."/>
            <person name="Gujja S."/>
            <person name="Hansen M."/>
            <person name="Howarth C."/>
            <person name="Imamovic A."/>
            <person name="Ireland A."/>
            <person name="Larimer J."/>
            <person name="McCowan C."/>
            <person name="Murphy C."/>
            <person name="Pearson M."/>
            <person name="Poon T.W."/>
            <person name="Priest M."/>
            <person name="Roberts A."/>
            <person name="Saif S."/>
            <person name="Shea T."/>
            <person name="Sisk P."/>
            <person name="Sykes S."/>
            <person name="Wortman J."/>
            <person name="Nusbaum C."/>
            <person name="Birren B."/>
        </authorList>
    </citation>
    <scope>NUCLEOTIDE SEQUENCE [LARGE SCALE GENOMIC DNA]</scope>
    <source>
        <strain evidence="3 4">HGA0223</strain>
    </source>
</reference>
<proteinExistence type="predicted"/>
<dbReference type="Proteomes" id="UP000014400">
    <property type="component" value="Unassembled WGS sequence"/>
</dbReference>
<dbReference type="PANTHER" id="PTHR39966">
    <property type="entry name" value="BLL2471 PROTEIN-RELATED"/>
    <property type="match status" value="1"/>
</dbReference>
<dbReference type="SUPFAM" id="SSF55785">
    <property type="entry name" value="PYP-like sensor domain (PAS domain)"/>
    <property type="match status" value="1"/>
</dbReference>
<dbReference type="AlphaFoldDB" id="S3BYN7"/>
<feature type="region of interest" description="Disordered" evidence="1">
    <location>
        <begin position="467"/>
        <end position="487"/>
    </location>
</feature>
<dbReference type="HOGENOM" id="CLU_026706_1_0_4"/>
<evidence type="ECO:0000313" key="4">
    <source>
        <dbReference type="Proteomes" id="UP000014400"/>
    </source>
</evidence>
<dbReference type="GO" id="GO:0005886">
    <property type="term" value="C:plasma membrane"/>
    <property type="evidence" value="ECO:0007669"/>
    <property type="project" value="TreeGrafter"/>
</dbReference>
<comment type="caution">
    <text evidence="3">The sequence shown here is derived from an EMBL/GenBank/DDBJ whole genome shotgun (WGS) entry which is preliminary data.</text>
</comment>
<dbReference type="PANTHER" id="PTHR39966:SF3">
    <property type="entry name" value="DUF438 DOMAIN-CONTAINING PROTEIN"/>
    <property type="match status" value="1"/>
</dbReference>
<gene>
    <name evidence="3" type="ORF">HMPREF1476_01204</name>
</gene>
<dbReference type="Gene3D" id="3.30.450.20">
    <property type="entry name" value="PAS domain"/>
    <property type="match status" value="1"/>
</dbReference>
<accession>S3BYN7</accession>
<dbReference type="eggNOG" id="COG2461">
    <property type="taxonomic scope" value="Bacteria"/>
</dbReference>
<dbReference type="PATRIC" id="fig|1203554.3.peg.1252"/>